<dbReference type="InterPro" id="IPR021994">
    <property type="entry name" value="DUF3592"/>
</dbReference>
<comment type="caution">
    <text evidence="3">The sequence shown here is derived from an EMBL/GenBank/DDBJ whole genome shotgun (WGS) entry which is preliminary data.</text>
</comment>
<name>A0A2G6PEK2_9GAMM</name>
<reference evidence="3 4" key="1">
    <citation type="submission" date="2017-10" db="EMBL/GenBank/DDBJ databases">
        <title>Novel microbial diversity and functional potential in the marine mammal oral microbiome.</title>
        <authorList>
            <person name="Dudek N.K."/>
            <person name="Sun C.L."/>
            <person name="Burstein D."/>
            <person name="Kantor R.S."/>
            <person name="Aliaga Goltsman D.S."/>
            <person name="Bik E.M."/>
            <person name="Thomas B.C."/>
            <person name="Banfield J.F."/>
            <person name="Relman D.A."/>
        </authorList>
    </citation>
    <scope>NUCLEOTIDE SEQUENCE [LARGE SCALE GENOMIC DNA]</scope>
    <source>
        <strain evidence="3">DOLJORAL78_50_517</strain>
    </source>
</reference>
<proteinExistence type="predicted"/>
<feature type="transmembrane region" description="Helical" evidence="1">
    <location>
        <begin position="57"/>
        <end position="80"/>
    </location>
</feature>
<evidence type="ECO:0000313" key="3">
    <source>
        <dbReference type="EMBL" id="PIE82974.1"/>
    </source>
</evidence>
<organism evidence="3 4">
    <name type="scientific">Candidatus Contendibacter odensensis</name>
    <dbReference type="NCBI Taxonomy" id="1400860"/>
    <lineage>
        <taxon>Bacteria</taxon>
        <taxon>Pseudomonadati</taxon>
        <taxon>Pseudomonadota</taxon>
        <taxon>Gammaproteobacteria</taxon>
        <taxon>Candidatus Competibacteraceae</taxon>
        <taxon>Candidatus Contendibacter</taxon>
    </lineage>
</organism>
<evidence type="ECO:0000259" key="2">
    <source>
        <dbReference type="Pfam" id="PF12158"/>
    </source>
</evidence>
<feature type="domain" description="DUF3592" evidence="2">
    <location>
        <begin position="240"/>
        <end position="325"/>
    </location>
</feature>
<sequence length="380" mass="42211">MRSNMTDVPLHPSLHKLSIAPRRLLRLSGFLIFLVAAGTLLYLMVTAMTSGNLASLLMLGLGGIMILPLILVMGLVLRYLDCRLGRQMSIANQLLQRHTAINARLTPTGISNKQGTLMALHPTDQSIVPKEPLFALINPSFRWSRPPQQEINVSLYCPALQADNDIVALQGNQQALLGKLVSWQGYARHMQTMMGIMLLIIIITAGIPGYMAFKGYRTYQHAQQGLQWAKNSTHWLQASGTVQHNKLATAKISKGKIRVQGYRPYCTFAYTVADTVQQGDQLFFCNHPIADRQTAESWLKKYPVGQSITVYYNPDDPTQSVLEAGYTIACESLIHRAKTGLLFIGGLAVLLLLIIAIVVREYRKQRTLGLTLQKNQLDSA</sequence>
<feature type="transmembrane region" description="Helical" evidence="1">
    <location>
        <begin position="24"/>
        <end position="45"/>
    </location>
</feature>
<accession>A0A2G6PEK2</accession>
<feature type="transmembrane region" description="Helical" evidence="1">
    <location>
        <begin position="340"/>
        <end position="359"/>
    </location>
</feature>
<keyword evidence="1" id="KW-1133">Transmembrane helix</keyword>
<keyword evidence="1" id="KW-0472">Membrane</keyword>
<feature type="transmembrane region" description="Helical" evidence="1">
    <location>
        <begin position="193"/>
        <end position="213"/>
    </location>
</feature>
<dbReference type="Proteomes" id="UP000229278">
    <property type="component" value="Unassembled WGS sequence"/>
</dbReference>
<evidence type="ECO:0000256" key="1">
    <source>
        <dbReference type="SAM" id="Phobius"/>
    </source>
</evidence>
<keyword evidence="1" id="KW-0812">Transmembrane</keyword>
<gene>
    <name evidence="3" type="ORF">CSA09_04075</name>
</gene>
<protein>
    <recommendedName>
        <fullName evidence="2">DUF3592 domain-containing protein</fullName>
    </recommendedName>
</protein>
<dbReference type="EMBL" id="PDTV01000009">
    <property type="protein sequence ID" value="PIE82974.1"/>
    <property type="molecule type" value="Genomic_DNA"/>
</dbReference>
<dbReference type="AlphaFoldDB" id="A0A2G6PEK2"/>
<dbReference type="Pfam" id="PF12158">
    <property type="entry name" value="DUF3592"/>
    <property type="match status" value="1"/>
</dbReference>
<evidence type="ECO:0000313" key="4">
    <source>
        <dbReference type="Proteomes" id="UP000229278"/>
    </source>
</evidence>